<evidence type="ECO:0000313" key="3">
    <source>
        <dbReference type="EMBL" id="VVA31100.1"/>
    </source>
</evidence>
<dbReference type="InParanoid" id="A0A5E4FUW9"/>
<accession>A0A5E4FUW9</accession>
<feature type="signal peptide" evidence="2">
    <location>
        <begin position="1"/>
        <end position="22"/>
    </location>
</feature>
<dbReference type="OMA" id="CHNQNPN"/>
<dbReference type="AlphaFoldDB" id="A0A5E4FUW9"/>
<feature type="region of interest" description="Disordered" evidence="1">
    <location>
        <begin position="68"/>
        <end position="105"/>
    </location>
</feature>
<name>A0A5E4FUW9_PRUDU</name>
<evidence type="ECO:0000256" key="2">
    <source>
        <dbReference type="SAM" id="SignalP"/>
    </source>
</evidence>
<gene>
    <name evidence="3" type="ORF">ALMOND_2B007541</name>
</gene>
<reference evidence="4" key="1">
    <citation type="journal article" date="2020" name="Plant J.">
        <title>Transposons played a major role in the diversification between the closely related almond and peach genomes: results from the almond genome sequence.</title>
        <authorList>
            <person name="Alioto T."/>
            <person name="Alexiou K.G."/>
            <person name="Bardil A."/>
            <person name="Barteri F."/>
            <person name="Castanera R."/>
            <person name="Cruz F."/>
            <person name="Dhingra A."/>
            <person name="Duval H."/>
            <person name="Fernandez I Marti A."/>
            <person name="Frias L."/>
            <person name="Galan B."/>
            <person name="Garcia J.L."/>
            <person name="Howad W."/>
            <person name="Gomez-Garrido J."/>
            <person name="Gut M."/>
            <person name="Julca I."/>
            <person name="Morata J."/>
            <person name="Puigdomenech P."/>
            <person name="Ribeca P."/>
            <person name="Rubio Cabetas M.J."/>
            <person name="Vlasova A."/>
            <person name="Wirthensohn M."/>
            <person name="Garcia-Mas J."/>
            <person name="Gabaldon T."/>
            <person name="Casacuberta J.M."/>
            <person name="Arus P."/>
        </authorList>
    </citation>
    <scope>NUCLEOTIDE SEQUENCE [LARGE SCALE GENOMIC DNA]</scope>
    <source>
        <strain evidence="4">cv. Texas</strain>
    </source>
</reference>
<dbReference type="Gramene" id="VVA31100">
    <property type="protein sequence ID" value="VVA31100"/>
    <property type="gene ID" value="Prudul26B007541"/>
</dbReference>
<proteinExistence type="predicted"/>
<sequence>MGFMLCTFLLLLLLLHSPSSSALISSFSSSSSSSSSSHEIQHRPPSDASTATAAQYRVFYIKNKTPFPLDKQDQLSKKHRKMRHKQKKRRKKTNKNFNSRPFSAMLPKGFVPPSGSSPCHNGYPNSVVFFCDLAPTTAKP</sequence>
<feature type="compositionally biased region" description="Basic residues" evidence="1">
    <location>
        <begin position="77"/>
        <end position="94"/>
    </location>
</feature>
<dbReference type="EMBL" id="CABIKO010000206">
    <property type="protein sequence ID" value="VVA31100.1"/>
    <property type="molecule type" value="Genomic_DNA"/>
</dbReference>
<keyword evidence="2" id="KW-0732">Signal</keyword>
<feature type="chain" id="PRO_5022803327" evidence="2">
    <location>
        <begin position="23"/>
        <end position="140"/>
    </location>
</feature>
<organism evidence="3 4">
    <name type="scientific">Prunus dulcis</name>
    <name type="common">Almond</name>
    <name type="synonym">Amygdalus dulcis</name>
    <dbReference type="NCBI Taxonomy" id="3755"/>
    <lineage>
        <taxon>Eukaryota</taxon>
        <taxon>Viridiplantae</taxon>
        <taxon>Streptophyta</taxon>
        <taxon>Embryophyta</taxon>
        <taxon>Tracheophyta</taxon>
        <taxon>Spermatophyta</taxon>
        <taxon>Magnoliopsida</taxon>
        <taxon>eudicotyledons</taxon>
        <taxon>Gunneridae</taxon>
        <taxon>Pentapetalae</taxon>
        <taxon>rosids</taxon>
        <taxon>fabids</taxon>
        <taxon>Rosales</taxon>
        <taxon>Rosaceae</taxon>
        <taxon>Amygdaloideae</taxon>
        <taxon>Amygdaleae</taxon>
        <taxon>Prunus</taxon>
    </lineage>
</organism>
<evidence type="ECO:0000256" key="1">
    <source>
        <dbReference type="SAM" id="MobiDB-lite"/>
    </source>
</evidence>
<protein>
    <submittedName>
        <fullName evidence="3">PREDICTED: LOC9304075</fullName>
    </submittedName>
</protein>
<evidence type="ECO:0000313" key="4">
    <source>
        <dbReference type="Proteomes" id="UP000327085"/>
    </source>
</evidence>
<dbReference type="Proteomes" id="UP000327085">
    <property type="component" value="Chromosome 4"/>
</dbReference>